<protein>
    <submittedName>
        <fullName evidence="1">Uncharacterized protein</fullName>
    </submittedName>
</protein>
<reference evidence="1 2" key="1">
    <citation type="submission" date="2016-12" db="EMBL/GenBank/DDBJ databases">
        <title>Genome sequencing of Methylocaldum marinum.</title>
        <authorList>
            <person name="Takeuchi M."/>
            <person name="Kamagata Y."/>
            <person name="Hiraoka S."/>
            <person name="Oshima K."/>
            <person name="Hattori M."/>
            <person name="Iwasaki W."/>
        </authorList>
    </citation>
    <scope>NUCLEOTIDE SEQUENCE [LARGE SCALE GENOMIC DNA]</scope>
    <source>
        <strain evidence="1 2">S8</strain>
    </source>
</reference>
<dbReference type="Proteomes" id="UP000266313">
    <property type="component" value="Chromosome"/>
</dbReference>
<evidence type="ECO:0000313" key="1">
    <source>
        <dbReference type="EMBL" id="BBA35413.1"/>
    </source>
</evidence>
<evidence type="ECO:0000313" key="2">
    <source>
        <dbReference type="Proteomes" id="UP000266313"/>
    </source>
</evidence>
<organism evidence="1 2">
    <name type="scientific">Methylocaldum marinum</name>
    <dbReference type="NCBI Taxonomy" id="1432792"/>
    <lineage>
        <taxon>Bacteria</taxon>
        <taxon>Pseudomonadati</taxon>
        <taxon>Pseudomonadota</taxon>
        <taxon>Gammaproteobacteria</taxon>
        <taxon>Methylococcales</taxon>
        <taxon>Methylococcaceae</taxon>
        <taxon>Methylocaldum</taxon>
    </lineage>
</organism>
<sequence>MSSPHDDFAGSLVREVLEGPTTLRAHPEQRAKLLVPRPDGQIASIDLTPFEAEPQPMTAAHYFHGIKSVDGLLTAYGEARRSKPFEEDLPDACEHVDPYARDFLDGLLARARRFLTDADATLIGDWVSRLDVYVAVKAVESLLYSRADLTLLKIARRLGWTVHFDHLAIRCGSSAHADAERVVENLRRHHGYVPSQVEGEDFYQFDDGWNAYVLYKILENGQVLRLFVDQSDADNPTQIIQHWNHVYGYTAHHLAIRATRFEEGRRVAVGLPKLMHTMEAEGVGIMTPTGDYTDRLLLQVFTRPERNREVPERIRESLRTYGAELEAVIENAKLLELLSRREMNPELATKFFALYDIPYEPENPLHSAPFYNYFLPEQAAHVIRTSVQRVA</sequence>
<gene>
    <name evidence="1" type="ORF">sS8_3476</name>
</gene>
<keyword evidence="2" id="KW-1185">Reference proteome</keyword>
<dbReference type="OrthoDB" id="5558936at2"/>
<dbReference type="RefSeq" id="WP_119630666.1">
    <property type="nucleotide sequence ID" value="NZ_AP017928.1"/>
</dbReference>
<proteinExistence type="predicted"/>
<name>A0A250KUS1_9GAMM</name>
<dbReference type="EMBL" id="AP017928">
    <property type="protein sequence ID" value="BBA35413.1"/>
    <property type="molecule type" value="Genomic_DNA"/>
</dbReference>
<dbReference type="KEGG" id="mmai:sS8_3476"/>
<accession>A0A250KUS1</accession>
<dbReference type="AlphaFoldDB" id="A0A250KUS1"/>